<evidence type="ECO:0000313" key="2">
    <source>
        <dbReference type="EMBL" id="QDH68984.1"/>
    </source>
</evidence>
<dbReference type="Proteomes" id="UP000317199">
    <property type="component" value="Chromosome"/>
</dbReference>
<name>A0A514BNL6_9GAMM</name>
<gene>
    <name evidence="2" type="ORF">FKV23_01865</name>
</gene>
<evidence type="ECO:0000313" key="3">
    <source>
        <dbReference type="Proteomes" id="UP000317199"/>
    </source>
</evidence>
<dbReference type="OrthoDB" id="6905505at2"/>
<feature type="compositionally biased region" description="Low complexity" evidence="1">
    <location>
        <begin position="165"/>
        <end position="192"/>
    </location>
</feature>
<feature type="region of interest" description="Disordered" evidence="1">
    <location>
        <begin position="160"/>
        <end position="192"/>
    </location>
</feature>
<sequence length="192" mass="20329">MESASDPTRAAIRSFSERYLARPLTSEECDTLDRLVVGGMRATPMPVSGADPVAVVADALRSGQRTIEEVLSQVREEAARQIERAGSGADSETHALARLLEKAEDLGSLRPSHLPAGQEAGRSHVVIAQIADRLANLVKQEVETRFQLQFGPLTRQLEQALAALSRTPPETTGTSPSSTSSAGQTGPADASS</sequence>
<protein>
    <submittedName>
        <fullName evidence="2">Uncharacterized protein</fullName>
    </submittedName>
</protein>
<organism evidence="2 3">
    <name type="scientific">Marilutibacter alkalisoli</name>
    <dbReference type="NCBI Taxonomy" id="2591633"/>
    <lineage>
        <taxon>Bacteria</taxon>
        <taxon>Pseudomonadati</taxon>
        <taxon>Pseudomonadota</taxon>
        <taxon>Gammaproteobacteria</taxon>
        <taxon>Lysobacterales</taxon>
        <taxon>Lysobacteraceae</taxon>
        <taxon>Marilutibacter</taxon>
    </lineage>
</organism>
<proteinExistence type="predicted"/>
<reference evidence="2 3" key="1">
    <citation type="submission" date="2019-06" db="EMBL/GenBank/DDBJ databases">
        <title>Lysobacter alkalisoli sp. nov. isolated from saline-alkali soil.</title>
        <authorList>
            <person name="Sun J.-Q."/>
            <person name="Xu L."/>
        </authorList>
    </citation>
    <scope>NUCLEOTIDE SEQUENCE [LARGE SCALE GENOMIC DNA]</scope>
    <source>
        <strain evidence="2 3">SJ-36</strain>
    </source>
</reference>
<dbReference type="AlphaFoldDB" id="A0A514BNL6"/>
<evidence type="ECO:0000256" key="1">
    <source>
        <dbReference type="SAM" id="MobiDB-lite"/>
    </source>
</evidence>
<dbReference type="EMBL" id="CP041242">
    <property type="protein sequence ID" value="QDH68984.1"/>
    <property type="molecule type" value="Genomic_DNA"/>
</dbReference>
<accession>A0A514BNL6</accession>
<dbReference type="KEGG" id="lyj:FKV23_01865"/>
<dbReference type="RefSeq" id="WP_141622326.1">
    <property type="nucleotide sequence ID" value="NZ_CP041242.1"/>
</dbReference>
<keyword evidence="3" id="KW-1185">Reference proteome</keyword>